<dbReference type="Proteomes" id="UP001222325">
    <property type="component" value="Unassembled WGS sequence"/>
</dbReference>
<accession>A0AAD6TMA8</accession>
<feature type="non-terminal residue" evidence="1">
    <location>
        <position position="439"/>
    </location>
</feature>
<sequence>MSATDVLRAATSRFAVREEFQNLDIPTLGALHEFSCLPFIRRLVAEQLEPMLQYYVRIREQLVKSLKARPETDRNMTRQWLRSYMEHAGNLSDVIIRYKDLADARRIPTPPIPWLQIIMRAEQKFGFAGDEEPIPRANAVDRMFIGDGTMKIAEIEFSGRDPIARYKSPSSIFLALFPMYFPQLEEFDGASFGDTSADYVSPARPRSVAEIIAFDQTILARLSYAAEIRREAIEYSRAKDGVIAYIVQVLRPFAELIHVCIPSNALSVDQLPFGTYEQLRRFVVEFITQAGIVYDIAVEHAKAFRLSLQHIDSRAVWSLSLALNFDARFGNISAGYHPHTREHSISRVRSALTLANNSSGADLDVDLSMLLNSLPRVPAWNRGDIELLMQREKVDEWAGELELLNDNIIAADNLGNALAKSAQRRADEPGVMSLGELAV</sequence>
<reference evidence="1" key="1">
    <citation type="submission" date="2023-03" db="EMBL/GenBank/DDBJ databases">
        <title>Massive genome expansion in bonnet fungi (Mycena s.s.) driven by repeated elements and novel gene families across ecological guilds.</title>
        <authorList>
            <consortium name="Lawrence Berkeley National Laboratory"/>
            <person name="Harder C.B."/>
            <person name="Miyauchi S."/>
            <person name="Viragh M."/>
            <person name="Kuo A."/>
            <person name="Thoen E."/>
            <person name="Andreopoulos B."/>
            <person name="Lu D."/>
            <person name="Skrede I."/>
            <person name="Drula E."/>
            <person name="Henrissat B."/>
            <person name="Morin E."/>
            <person name="Kohler A."/>
            <person name="Barry K."/>
            <person name="LaButti K."/>
            <person name="Morin E."/>
            <person name="Salamov A."/>
            <person name="Lipzen A."/>
            <person name="Mereny Z."/>
            <person name="Hegedus B."/>
            <person name="Baldrian P."/>
            <person name="Stursova M."/>
            <person name="Weitz H."/>
            <person name="Taylor A."/>
            <person name="Grigoriev I.V."/>
            <person name="Nagy L.G."/>
            <person name="Martin F."/>
            <person name="Kauserud H."/>
        </authorList>
    </citation>
    <scope>NUCLEOTIDE SEQUENCE</scope>
    <source>
        <strain evidence="1">CBHHK173m</strain>
    </source>
</reference>
<name>A0AAD6TMA8_9AGAR</name>
<dbReference type="EMBL" id="JARJCN010000240">
    <property type="protein sequence ID" value="KAJ7061911.1"/>
    <property type="molecule type" value="Genomic_DNA"/>
</dbReference>
<dbReference type="AlphaFoldDB" id="A0AAD6TMA8"/>
<evidence type="ECO:0000313" key="2">
    <source>
        <dbReference type="Proteomes" id="UP001222325"/>
    </source>
</evidence>
<gene>
    <name evidence="1" type="ORF">B0H15DRAFT_807914</name>
</gene>
<comment type="caution">
    <text evidence="1">The sequence shown here is derived from an EMBL/GenBank/DDBJ whole genome shotgun (WGS) entry which is preliminary data.</text>
</comment>
<organism evidence="1 2">
    <name type="scientific">Mycena belliarum</name>
    <dbReference type="NCBI Taxonomy" id="1033014"/>
    <lineage>
        <taxon>Eukaryota</taxon>
        <taxon>Fungi</taxon>
        <taxon>Dikarya</taxon>
        <taxon>Basidiomycota</taxon>
        <taxon>Agaricomycotina</taxon>
        <taxon>Agaricomycetes</taxon>
        <taxon>Agaricomycetidae</taxon>
        <taxon>Agaricales</taxon>
        <taxon>Marasmiineae</taxon>
        <taxon>Mycenaceae</taxon>
        <taxon>Mycena</taxon>
    </lineage>
</organism>
<protein>
    <submittedName>
        <fullName evidence="1">Uncharacterized protein</fullName>
    </submittedName>
</protein>
<proteinExistence type="predicted"/>
<keyword evidence="2" id="KW-1185">Reference proteome</keyword>
<evidence type="ECO:0000313" key="1">
    <source>
        <dbReference type="EMBL" id="KAJ7061911.1"/>
    </source>
</evidence>